<reference evidence="4" key="4">
    <citation type="submission" date="2025-05" db="UniProtKB">
        <authorList>
            <consortium name="EnsemblFungi"/>
        </authorList>
    </citation>
    <scope>IDENTIFICATION</scope>
    <source>
        <strain evidence="4">isolate 1-1 / race 1 (BBBD)</strain>
    </source>
</reference>
<dbReference type="Pfam" id="PF20515">
    <property type="entry name" value="2OG-FeII_Oxy_6"/>
    <property type="match status" value="1"/>
</dbReference>
<gene>
    <name evidence="3" type="ORF">PTTG_25730</name>
</gene>
<dbReference type="EMBL" id="ADAS02000008">
    <property type="protein sequence ID" value="OAV98284.1"/>
    <property type="molecule type" value="Genomic_DNA"/>
</dbReference>
<feature type="compositionally biased region" description="Basic and acidic residues" evidence="1">
    <location>
        <begin position="25"/>
        <end position="38"/>
    </location>
</feature>
<accession>A0A180H0G9</accession>
<protein>
    <recommendedName>
        <fullName evidence="2">Tet-like 2OG-Fe(II) oxygenase domain-containing protein</fullName>
    </recommendedName>
</protein>
<reference evidence="3" key="1">
    <citation type="submission" date="2009-11" db="EMBL/GenBank/DDBJ databases">
        <authorList>
            <consortium name="The Broad Institute Genome Sequencing Platform"/>
            <person name="Ward D."/>
            <person name="Feldgarden M."/>
            <person name="Earl A."/>
            <person name="Young S.K."/>
            <person name="Zeng Q."/>
            <person name="Koehrsen M."/>
            <person name="Alvarado L."/>
            <person name="Berlin A."/>
            <person name="Bochicchio J."/>
            <person name="Borenstein D."/>
            <person name="Chapman S.B."/>
            <person name="Chen Z."/>
            <person name="Engels R."/>
            <person name="Freedman E."/>
            <person name="Gellesch M."/>
            <person name="Goldberg J."/>
            <person name="Griggs A."/>
            <person name="Gujja S."/>
            <person name="Heilman E."/>
            <person name="Heiman D."/>
            <person name="Hepburn T."/>
            <person name="Howarth C."/>
            <person name="Jen D."/>
            <person name="Larson L."/>
            <person name="Lewis B."/>
            <person name="Mehta T."/>
            <person name="Park D."/>
            <person name="Pearson M."/>
            <person name="Roberts A."/>
            <person name="Saif S."/>
            <person name="Shea T."/>
            <person name="Shenoy N."/>
            <person name="Sisk P."/>
            <person name="Stolte C."/>
            <person name="Sykes S."/>
            <person name="Thomson T."/>
            <person name="Walk T."/>
            <person name="White J."/>
            <person name="Yandava C."/>
            <person name="Izard J."/>
            <person name="Baranova O.V."/>
            <person name="Blanton J.M."/>
            <person name="Tanner A.C."/>
            <person name="Dewhirst F.E."/>
            <person name="Haas B."/>
            <person name="Nusbaum C."/>
            <person name="Birren B."/>
        </authorList>
    </citation>
    <scope>NUCLEOTIDE SEQUENCE [LARGE SCALE GENOMIC DNA]</scope>
    <source>
        <strain evidence="3">1-1 BBBD Race 1</strain>
    </source>
</reference>
<evidence type="ECO:0000256" key="1">
    <source>
        <dbReference type="SAM" id="MobiDB-lite"/>
    </source>
</evidence>
<dbReference type="OrthoDB" id="2505758at2759"/>
<evidence type="ECO:0000313" key="5">
    <source>
        <dbReference type="Proteomes" id="UP000005240"/>
    </source>
</evidence>
<dbReference type="EnsemblFungi" id="PTTG_25730-t43_1">
    <property type="protein sequence ID" value="PTTG_25730-t43_1-p1"/>
    <property type="gene ID" value="PTTG_25730"/>
</dbReference>
<feature type="compositionally biased region" description="Basic residues" evidence="1">
    <location>
        <begin position="46"/>
        <end position="55"/>
    </location>
</feature>
<reference evidence="3" key="2">
    <citation type="submission" date="2016-05" db="EMBL/GenBank/DDBJ databases">
        <title>Comparative analysis highlights variable genome content of wheat rusts and divergence of the mating loci.</title>
        <authorList>
            <person name="Cuomo C.A."/>
            <person name="Bakkeren G."/>
            <person name="Szabo L."/>
            <person name="Khalil H."/>
            <person name="Joly D."/>
            <person name="Goldberg J."/>
            <person name="Young S."/>
            <person name="Zeng Q."/>
            <person name="Fellers J."/>
        </authorList>
    </citation>
    <scope>NUCLEOTIDE SEQUENCE [LARGE SCALE GENOMIC DNA]</scope>
    <source>
        <strain evidence="3">1-1 BBBD Race 1</strain>
    </source>
</reference>
<evidence type="ECO:0000313" key="4">
    <source>
        <dbReference type="EnsemblFungi" id="PTTG_25730-t43_1-p1"/>
    </source>
</evidence>
<sequence>MQSLPENKCSPSRKTLQPVTAGMKRKAEVLDQQQHEVNQENSRNTHGPKAKRHKDWRKKFTSNTLGTQISPSLVSRKSFQLHKKYERLELYPNIKKANQKYTRKPTAEEVKNAYKIISDPKKWKLFDRGLNILFDKSRKDRRVIAIIEFVEWDELTVQERIEINHVSTFLHSSKRFLTPVKARGWGGYMWALGYRKAMVKGQIFGRYIKQVAMKTAPKLFDSVFRSSAWVGSILGNMFENMGSIPFKKNQETMKENGIPDFAALSFTDKSTNSSGSPHITFTSNGFFNPPHTDKKDISDFAFALFVPTFKSTGKLASPSDGCKITRGPFVFPDYRAGIDFSRTTGIVRMIWRARDYKHCTLPHEDNPFFTRLAMSLQINKNLSNACLRFKKGVHKGKIIADHYYYLNKVLQRRSSKRRYKK</sequence>
<dbReference type="AlphaFoldDB" id="A0A180H0G9"/>
<dbReference type="InterPro" id="IPR046798">
    <property type="entry name" value="2OG-FeII_Oxy_6"/>
</dbReference>
<reference evidence="4 5" key="3">
    <citation type="journal article" date="2017" name="G3 (Bethesda)">
        <title>Comparative analysis highlights variable genome content of wheat rusts and divergence of the mating loci.</title>
        <authorList>
            <person name="Cuomo C.A."/>
            <person name="Bakkeren G."/>
            <person name="Khalil H.B."/>
            <person name="Panwar V."/>
            <person name="Joly D."/>
            <person name="Linning R."/>
            <person name="Sakthikumar S."/>
            <person name="Song X."/>
            <person name="Adiconis X."/>
            <person name="Fan L."/>
            <person name="Goldberg J.M."/>
            <person name="Levin J.Z."/>
            <person name="Young S."/>
            <person name="Zeng Q."/>
            <person name="Anikster Y."/>
            <person name="Bruce M."/>
            <person name="Wang M."/>
            <person name="Yin C."/>
            <person name="McCallum B."/>
            <person name="Szabo L.J."/>
            <person name="Hulbert S."/>
            <person name="Chen X."/>
            <person name="Fellers J.P."/>
        </authorList>
    </citation>
    <scope>NUCLEOTIDE SEQUENCE</scope>
    <source>
        <strain evidence="4">isolate 1-1 / race 1 (BBBD)</strain>
        <strain evidence="5">Isolate 1-1 / race 1 (BBBD)</strain>
    </source>
</reference>
<dbReference type="VEuPathDB" id="FungiDB:PTTG_25730"/>
<proteinExistence type="predicted"/>
<keyword evidence="5" id="KW-1185">Reference proteome</keyword>
<evidence type="ECO:0000313" key="3">
    <source>
        <dbReference type="EMBL" id="OAV98284.1"/>
    </source>
</evidence>
<organism evidence="3">
    <name type="scientific">Puccinia triticina (isolate 1-1 / race 1 (BBBD))</name>
    <name type="common">Brown leaf rust fungus</name>
    <dbReference type="NCBI Taxonomy" id="630390"/>
    <lineage>
        <taxon>Eukaryota</taxon>
        <taxon>Fungi</taxon>
        <taxon>Dikarya</taxon>
        <taxon>Basidiomycota</taxon>
        <taxon>Pucciniomycotina</taxon>
        <taxon>Pucciniomycetes</taxon>
        <taxon>Pucciniales</taxon>
        <taxon>Pucciniaceae</taxon>
        <taxon>Puccinia</taxon>
    </lineage>
</organism>
<evidence type="ECO:0000259" key="2">
    <source>
        <dbReference type="Pfam" id="PF20515"/>
    </source>
</evidence>
<dbReference type="Proteomes" id="UP000005240">
    <property type="component" value="Unassembled WGS sequence"/>
</dbReference>
<name>A0A180H0G9_PUCT1</name>
<feature type="domain" description="Tet-like 2OG-Fe(II) oxygenase" evidence="2">
    <location>
        <begin position="158"/>
        <end position="362"/>
    </location>
</feature>
<feature type="compositionally biased region" description="Polar residues" evidence="1">
    <location>
        <begin position="1"/>
        <end position="18"/>
    </location>
</feature>
<feature type="region of interest" description="Disordered" evidence="1">
    <location>
        <begin position="1"/>
        <end position="55"/>
    </location>
</feature>